<dbReference type="InterPro" id="IPR028281">
    <property type="entry name" value="Sirohaem_synthase_central"/>
</dbReference>
<dbReference type="InterPro" id="IPR006367">
    <property type="entry name" value="Sirohaem_synthase_N"/>
</dbReference>
<evidence type="ECO:0000259" key="7">
    <source>
        <dbReference type="Pfam" id="PF14824"/>
    </source>
</evidence>
<dbReference type="Pfam" id="PF22440">
    <property type="entry name" value="SirC_C"/>
    <property type="match status" value="1"/>
</dbReference>
<dbReference type="NCBIfam" id="TIGR01470">
    <property type="entry name" value="cysG_Nterm"/>
    <property type="match status" value="1"/>
</dbReference>
<feature type="domain" description="Siroheme synthase central" evidence="7">
    <location>
        <begin position="119"/>
        <end position="144"/>
    </location>
</feature>
<sequence>MSSFYPIALDLKGKLIVIIGGGIVAERKVIGLLESADHMIVISPKVTETIERLAKQELIIWKMKTFSPGDLNDAFLIIAATNDKEINRSVKESAQPHQLLNMVDDPSGSDFIFQSIFRRGKLMISISTSGASPMLASKIKRDLETLYGEEYEEYIEFLHESRQFILKHVTDSTMKKQLLSSIVKDESFLGHPNRKEMFLKLYEEIRANENR</sequence>
<proteinExistence type="predicted"/>
<comment type="caution">
    <text evidence="8">The sequence shown here is derived from an EMBL/GenBank/DDBJ whole genome shotgun (WGS) entry which is preliminary data.</text>
</comment>
<dbReference type="PANTHER" id="PTHR35330:SF1">
    <property type="entry name" value="SIROHEME BIOSYNTHESIS PROTEIN MET8"/>
    <property type="match status" value="1"/>
</dbReference>
<evidence type="ECO:0000313" key="9">
    <source>
        <dbReference type="Proteomes" id="UP001601059"/>
    </source>
</evidence>
<dbReference type="SUPFAM" id="SSF51735">
    <property type="entry name" value="NAD(P)-binding Rossmann-fold domains"/>
    <property type="match status" value="1"/>
</dbReference>
<evidence type="ECO:0000256" key="4">
    <source>
        <dbReference type="ARBA" id="ARBA00023027"/>
    </source>
</evidence>
<dbReference type="NCBIfam" id="NF005222">
    <property type="entry name" value="PRK06718.1"/>
    <property type="match status" value="1"/>
</dbReference>
<evidence type="ECO:0000256" key="1">
    <source>
        <dbReference type="ARBA" id="ARBA00005010"/>
    </source>
</evidence>
<dbReference type="InterPro" id="IPR036291">
    <property type="entry name" value="NAD(P)-bd_dom_sf"/>
</dbReference>
<evidence type="ECO:0000256" key="3">
    <source>
        <dbReference type="ARBA" id="ARBA00023002"/>
    </source>
</evidence>
<keyword evidence="5" id="KW-0627">Porphyrin biosynthesis</keyword>
<dbReference type="InterPro" id="IPR042518">
    <property type="entry name" value="SirC_C"/>
</dbReference>
<protein>
    <recommendedName>
        <fullName evidence="2">precorrin-2 dehydrogenase</fullName>
        <ecNumber evidence="2">1.3.1.76</ecNumber>
    </recommendedName>
</protein>
<organism evidence="8 9">
    <name type="scientific">Cytobacillus spartinae</name>
    <dbReference type="NCBI Taxonomy" id="3299023"/>
    <lineage>
        <taxon>Bacteria</taxon>
        <taxon>Bacillati</taxon>
        <taxon>Bacillota</taxon>
        <taxon>Bacilli</taxon>
        <taxon>Bacillales</taxon>
        <taxon>Bacillaceae</taxon>
        <taxon>Cytobacillus</taxon>
    </lineage>
</organism>
<dbReference type="SUPFAM" id="SSF75615">
    <property type="entry name" value="Siroheme synthase middle domains-like"/>
    <property type="match status" value="1"/>
</dbReference>
<name>A0ABW6K503_9BACI</name>
<dbReference type="Pfam" id="PF14824">
    <property type="entry name" value="Sirohm_synth_M"/>
    <property type="match status" value="1"/>
</dbReference>
<keyword evidence="3" id="KW-0560">Oxidoreductase</keyword>
<reference evidence="8 9" key="1">
    <citation type="submission" date="2024-08" db="EMBL/GenBank/DDBJ databases">
        <title>Two novel Cytobacillus novel species.</title>
        <authorList>
            <person name="Liu G."/>
        </authorList>
    </citation>
    <scope>NUCLEOTIDE SEQUENCE [LARGE SCALE GENOMIC DNA]</scope>
    <source>
        <strain evidence="8 9">FJAT-54145</strain>
    </source>
</reference>
<dbReference type="RefSeq" id="WP_389357287.1">
    <property type="nucleotide sequence ID" value="NZ_JBIACK010000001.1"/>
</dbReference>
<comment type="pathway">
    <text evidence="1">Porphyrin-containing compound metabolism; siroheme biosynthesis; sirohydrochlorin from precorrin-2: step 1/1.</text>
</comment>
<gene>
    <name evidence="8" type="ORF">ACFYKX_01270</name>
</gene>
<dbReference type="Pfam" id="PF13241">
    <property type="entry name" value="NAD_binding_7"/>
    <property type="match status" value="1"/>
</dbReference>
<dbReference type="Proteomes" id="UP001601059">
    <property type="component" value="Unassembled WGS sequence"/>
</dbReference>
<dbReference type="EMBL" id="JBIACK010000001">
    <property type="protein sequence ID" value="MFE8699244.1"/>
    <property type="molecule type" value="Genomic_DNA"/>
</dbReference>
<accession>A0ABW6K503</accession>
<keyword evidence="4" id="KW-0520">NAD</keyword>
<dbReference type="InterPro" id="IPR028161">
    <property type="entry name" value="Met8-like"/>
</dbReference>
<dbReference type="Gene3D" id="3.40.50.720">
    <property type="entry name" value="NAD(P)-binding Rossmann-like Domain"/>
    <property type="match status" value="1"/>
</dbReference>
<dbReference type="Gene3D" id="1.10.8.610">
    <property type="entry name" value="SirC, precorrin-2 dehydrogenase, C-terminal helical domain-like"/>
    <property type="match status" value="1"/>
</dbReference>
<keyword evidence="9" id="KW-1185">Reference proteome</keyword>
<evidence type="ECO:0000256" key="2">
    <source>
        <dbReference type="ARBA" id="ARBA00012400"/>
    </source>
</evidence>
<evidence type="ECO:0000256" key="5">
    <source>
        <dbReference type="ARBA" id="ARBA00023244"/>
    </source>
</evidence>
<dbReference type="EC" id="1.3.1.76" evidence="2"/>
<evidence type="ECO:0000313" key="8">
    <source>
        <dbReference type="EMBL" id="MFE8699244.1"/>
    </source>
</evidence>
<evidence type="ECO:0000256" key="6">
    <source>
        <dbReference type="ARBA" id="ARBA00047561"/>
    </source>
</evidence>
<dbReference type="PANTHER" id="PTHR35330">
    <property type="entry name" value="SIROHEME BIOSYNTHESIS PROTEIN MET8"/>
    <property type="match status" value="1"/>
</dbReference>
<comment type="catalytic activity">
    <reaction evidence="6">
        <text>precorrin-2 + NAD(+) = sirohydrochlorin + NADH + 2 H(+)</text>
        <dbReference type="Rhea" id="RHEA:15613"/>
        <dbReference type="ChEBI" id="CHEBI:15378"/>
        <dbReference type="ChEBI" id="CHEBI:57540"/>
        <dbReference type="ChEBI" id="CHEBI:57945"/>
        <dbReference type="ChEBI" id="CHEBI:58351"/>
        <dbReference type="ChEBI" id="CHEBI:58827"/>
        <dbReference type="EC" id="1.3.1.76"/>
    </reaction>
</comment>